<feature type="binding site" evidence="9">
    <location>
        <begin position="173"/>
        <end position="180"/>
    </location>
    <ligand>
        <name>NAD(+)</name>
        <dbReference type="ChEBI" id="CHEBI:57540"/>
    </ligand>
</feature>
<evidence type="ECO:0000256" key="2">
    <source>
        <dbReference type="ARBA" id="ARBA00011738"/>
    </source>
</evidence>
<evidence type="ECO:0000256" key="1">
    <source>
        <dbReference type="ARBA" id="ARBA00007532"/>
    </source>
</evidence>
<dbReference type="GO" id="GO:0045454">
    <property type="term" value="P:cell redox homeostasis"/>
    <property type="evidence" value="ECO:0007669"/>
    <property type="project" value="InterPro"/>
</dbReference>
<dbReference type="FunFam" id="3.30.390.30:FF:000003">
    <property type="entry name" value="Glutathione reductase"/>
    <property type="match status" value="1"/>
</dbReference>
<gene>
    <name evidence="14" type="ORF">A3196_06460</name>
</gene>
<dbReference type="SUPFAM" id="SSF55424">
    <property type="entry name" value="FAD/NAD-linked reductases, dimerisation (C-terminal) domain"/>
    <property type="match status" value="1"/>
</dbReference>
<comment type="caution">
    <text evidence="14">The sequence shown here is derived from an EMBL/GenBank/DDBJ whole genome shotgun (WGS) entry which is preliminary data.</text>
</comment>
<feature type="domain" description="Pyridine nucleotide-disulphide oxidoreductase dimerisation" evidence="12">
    <location>
        <begin position="340"/>
        <end position="449"/>
    </location>
</feature>
<dbReference type="InterPro" id="IPR016156">
    <property type="entry name" value="FAD/NAD-linked_Rdtase_dimer_sf"/>
</dbReference>
<dbReference type="NCBIfam" id="NF004776">
    <property type="entry name" value="PRK06116.1"/>
    <property type="match status" value="1"/>
</dbReference>
<dbReference type="RefSeq" id="WP_069002810.1">
    <property type="nucleotide sequence ID" value="NZ_LVJW01000006.1"/>
</dbReference>
<dbReference type="OrthoDB" id="9800167at2"/>
<evidence type="ECO:0000256" key="10">
    <source>
        <dbReference type="PIRSR" id="PIRSR000350-4"/>
    </source>
</evidence>
<dbReference type="InterPro" id="IPR012999">
    <property type="entry name" value="Pyr_OxRdtase_I_AS"/>
</dbReference>
<keyword evidence="9" id="KW-0547">Nucleotide-binding</keyword>
<dbReference type="InterPro" id="IPR023753">
    <property type="entry name" value="FAD/NAD-binding_dom"/>
</dbReference>
<keyword evidence="3 11" id="KW-0285">Flavoprotein</keyword>
<organism evidence="14 15">
    <name type="scientific">Candidatus Thiodiazotropha endoloripes</name>
    <dbReference type="NCBI Taxonomy" id="1818881"/>
    <lineage>
        <taxon>Bacteria</taxon>
        <taxon>Pseudomonadati</taxon>
        <taxon>Pseudomonadota</taxon>
        <taxon>Gammaproteobacteria</taxon>
        <taxon>Chromatiales</taxon>
        <taxon>Sedimenticolaceae</taxon>
        <taxon>Candidatus Thiodiazotropha</taxon>
    </lineage>
</organism>
<dbReference type="SUPFAM" id="SSF51905">
    <property type="entry name" value="FAD/NAD(P)-binding domain"/>
    <property type="match status" value="1"/>
</dbReference>
<accession>A0A1E2UPH5</accession>
<evidence type="ECO:0000256" key="7">
    <source>
        <dbReference type="ARBA" id="ARBA00023284"/>
    </source>
</evidence>
<dbReference type="GO" id="GO:0006749">
    <property type="term" value="P:glutathione metabolic process"/>
    <property type="evidence" value="ECO:0007669"/>
    <property type="project" value="InterPro"/>
</dbReference>
<dbReference type="PRINTS" id="PR00411">
    <property type="entry name" value="PNDRDTASEI"/>
</dbReference>
<evidence type="ECO:0000259" key="12">
    <source>
        <dbReference type="Pfam" id="PF02852"/>
    </source>
</evidence>
<evidence type="ECO:0000256" key="5">
    <source>
        <dbReference type="ARBA" id="ARBA00023002"/>
    </source>
</evidence>
<dbReference type="PANTHER" id="PTHR42737:SF2">
    <property type="entry name" value="GLUTATHIONE REDUCTASE"/>
    <property type="match status" value="1"/>
</dbReference>
<dbReference type="Pfam" id="PF02852">
    <property type="entry name" value="Pyr_redox_dim"/>
    <property type="match status" value="1"/>
</dbReference>
<dbReference type="Proteomes" id="UP000094849">
    <property type="component" value="Unassembled WGS sequence"/>
</dbReference>
<evidence type="ECO:0000313" key="15">
    <source>
        <dbReference type="Proteomes" id="UP000094849"/>
    </source>
</evidence>
<keyword evidence="15" id="KW-1185">Reference proteome</keyword>
<dbReference type="STRING" id="1818881.A3196_06460"/>
<dbReference type="Gene3D" id="3.50.50.60">
    <property type="entry name" value="FAD/NAD(P)-binding domain"/>
    <property type="match status" value="2"/>
</dbReference>
<feature type="domain" description="FAD/NAD(P)-binding" evidence="13">
    <location>
        <begin position="5"/>
        <end position="319"/>
    </location>
</feature>
<evidence type="ECO:0000256" key="11">
    <source>
        <dbReference type="RuleBase" id="RU003691"/>
    </source>
</evidence>
<dbReference type="InterPro" id="IPR036188">
    <property type="entry name" value="FAD/NAD-bd_sf"/>
</dbReference>
<dbReference type="PROSITE" id="PS00076">
    <property type="entry name" value="PYRIDINE_REDOX_1"/>
    <property type="match status" value="1"/>
</dbReference>
<dbReference type="PANTHER" id="PTHR42737">
    <property type="entry name" value="GLUTATHIONE REDUCTASE"/>
    <property type="match status" value="1"/>
</dbReference>
<dbReference type="InterPro" id="IPR001100">
    <property type="entry name" value="Pyr_nuc-diS_OxRdtase"/>
</dbReference>
<feature type="binding site" evidence="9">
    <location>
        <position position="304"/>
    </location>
    <ligand>
        <name>FAD</name>
        <dbReference type="ChEBI" id="CHEBI:57692"/>
    </ligand>
</feature>
<dbReference type="GO" id="GO:0004362">
    <property type="term" value="F:glutathione-disulfide reductase (NADPH) activity"/>
    <property type="evidence" value="ECO:0007669"/>
    <property type="project" value="InterPro"/>
</dbReference>
<dbReference type="FunFam" id="3.50.50.60:FF:000235">
    <property type="entry name" value="Glutathione reductase"/>
    <property type="match status" value="1"/>
</dbReference>
<keyword evidence="4 9" id="KW-0274">FAD</keyword>
<comment type="subunit">
    <text evidence="2">Homodimer.</text>
</comment>
<feature type="active site" description="Proton acceptor" evidence="8">
    <location>
        <position position="439"/>
    </location>
</feature>
<name>A0A1E2UPH5_9GAMM</name>
<dbReference type="Gene3D" id="3.30.390.30">
    <property type="match status" value="1"/>
</dbReference>
<evidence type="ECO:0000256" key="6">
    <source>
        <dbReference type="ARBA" id="ARBA00023157"/>
    </source>
</evidence>
<evidence type="ECO:0000256" key="3">
    <source>
        <dbReference type="ARBA" id="ARBA00022630"/>
    </source>
</evidence>
<feature type="binding site" evidence="9">
    <location>
        <position position="263"/>
    </location>
    <ligand>
        <name>NAD(+)</name>
        <dbReference type="ChEBI" id="CHEBI:57540"/>
    </ligand>
</feature>
<reference evidence="14 15" key="1">
    <citation type="submission" date="2016-03" db="EMBL/GenBank/DDBJ databases">
        <title>Chemosynthetic sulphur-oxidizing symbionts of marine invertebrate animals are capable of nitrogen fixation.</title>
        <authorList>
            <person name="Petersen J.M."/>
            <person name="Kemper A."/>
            <person name="Gruber-Vodicka H."/>
            <person name="Cardini U."/>
            <person name="Geest Mvander."/>
            <person name="Kleiner M."/>
            <person name="Bulgheresi S."/>
            <person name="Fussmann M."/>
            <person name="Herbold C."/>
            <person name="Seah B.K.B."/>
            <person name="Antony C.Paul."/>
            <person name="Liu D."/>
            <person name="Belitz A."/>
            <person name="Weber M."/>
        </authorList>
    </citation>
    <scope>NUCLEOTIDE SEQUENCE [LARGE SCALE GENOMIC DNA]</scope>
    <source>
        <strain evidence="14">G_D</strain>
    </source>
</reference>
<evidence type="ECO:0000256" key="8">
    <source>
        <dbReference type="PIRSR" id="PIRSR000350-2"/>
    </source>
</evidence>
<comment type="cofactor">
    <cofactor evidence="9">
        <name>FAD</name>
        <dbReference type="ChEBI" id="CHEBI:57692"/>
    </cofactor>
    <text evidence="9">Binds 1 FAD per subunit.</text>
</comment>
<evidence type="ECO:0000313" key="14">
    <source>
        <dbReference type="EMBL" id="ODB96432.1"/>
    </source>
</evidence>
<dbReference type="GO" id="GO:0050660">
    <property type="term" value="F:flavin adenine dinucleotide binding"/>
    <property type="evidence" value="ECO:0007669"/>
    <property type="project" value="InterPro"/>
</dbReference>
<evidence type="ECO:0000256" key="9">
    <source>
        <dbReference type="PIRSR" id="PIRSR000350-3"/>
    </source>
</evidence>
<dbReference type="GO" id="GO:0034599">
    <property type="term" value="P:cellular response to oxidative stress"/>
    <property type="evidence" value="ECO:0007669"/>
    <property type="project" value="TreeGrafter"/>
</dbReference>
<dbReference type="PIRSF" id="PIRSF000350">
    <property type="entry name" value="Mercury_reductase_MerA"/>
    <property type="match status" value="1"/>
</dbReference>
<feature type="binding site" evidence="9">
    <location>
        <position position="51"/>
    </location>
    <ligand>
        <name>FAD</name>
        <dbReference type="ChEBI" id="CHEBI:57692"/>
    </ligand>
</feature>
<keyword evidence="9" id="KW-0520">NAD</keyword>
<proteinExistence type="inferred from homology"/>
<dbReference type="GO" id="GO:0050661">
    <property type="term" value="F:NADP binding"/>
    <property type="evidence" value="ECO:0007669"/>
    <property type="project" value="InterPro"/>
</dbReference>
<keyword evidence="7 11" id="KW-0676">Redox-active center</keyword>
<dbReference type="InterPro" id="IPR006322">
    <property type="entry name" value="Glutathione_Rdtase_euk/bac"/>
</dbReference>
<dbReference type="InterPro" id="IPR004099">
    <property type="entry name" value="Pyr_nucl-diS_OxRdtase_dimer"/>
</dbReference>
<protein>
    <submittedName>
        <fullName evidence="14">Glutathione-disulfide reductase</fullName>
    </submittedName>
</protein>
<evidence type="ECO:0000259" key="13">
    <source>
        <dbReference type="Pfam" id="PF07992"/>
    </source>
</evidence>
<comment type="similarity">
    <text evidence="1 11">Belongs to the class-I pyridine nucleotide-disulfide oxidoreductase family.</text>
</comment>
<dbReference type="PRINTS" id="PR00368">
    <property type="entry name" value="FADPNR"/>
</dbReference>
<dbReference type="AlphaFoldDB" id="A0A1E2UPH5"/>
<keyword evidence="5 11" id="KW-0560">Oxidoreductase</keyword>
<dbReference type="Pfam" id="PF07992">
    <property type="entry name" value="Pyr_redox_2"/>
    <property type="match status" value="1"/>
</dbReference>
<dbReference type="EMBL" id="LVJZ01000003">
    <property type="protein sequence ID" value="ODB96432.1"/>
    <property type="molecule type" value="Genomic_DNA"/>
</dbReference>
<dbReference type="NCBIfam" id="TIGR01421">
    <property type="entry name" value="gluta_reduc_1"/>
    <property type="match status" value="1"/>
</dbReference>
<evidence type="ECO:0000256" key="4">
    <source>
        <dbReference type="ARBA" id="ARBA00022827"/>
    </source>
</evidence>
<keyword evidence="6" id="KW-1015">Disulfide bond</keyword>
<sequence length="450" mass="48912">MTKKYDLIAIGAGSGGLSVAERAAKYGAKCAVIEAKRIGGTCVNLGCVPKKVMWYGAGIAHTLHDATDYGFDIAINGFSWETLKQHRDEYVSGINSWYHTYLKDSDIDEITGYARFIDAHTLEVNGEQLQAEHIVIAPGAYPVVPSIPGAEHGITSDGFFELETLPQRVAVVGSGYIAVEIAGLLNALGSDVTLLLRREHLLRPFDAMLRECLMEEMMDGGVNIITSSQIGEVKKQDDEELELICADTGQQLGRFDQLLWAIGRAPASSGMNLEMAGIVTDEQGHIPTDEWQNTNLAGVYAIGDVTGRAQLTPVAIAAGRRLGDRLFGNMSERKLDYDLIPTVVFSHPPIATVGLTESEAREIHGDAVKIYQSRFTPMYHAFTKHQSKMAMKLVTVGAREKVVGCHVIGIGADEMLQGFAVAMRMGATKKDFDDTIAIHPSAAEELVTMR</sequence>
<feature type="disulfide bond" description="Redox-active" evidence="10">
    <location>
        <begin position="42"/>
        <end position="47"/>
    </location>
</feature>
<dbReference type="InterPro" id="IPR046952">
    <property type="entry name" value="GSHR/TRXR-like"/>
</dbReference>
<dbReference type="GO" id="GO:0005829">
    <property type="term" value="C:cytosol"/>
    <property type="evidence" value="ECO:0007669"/>
    <property type="project" value="TreeGrafter"/>
</dbReference>